<reference evidence="1 2" key="1">
    <citation type="journal article" date="2015" name="Nature">
        <title>rRNA introns, odd ribosomes, and small enigmatic genomes across a large radiation of phyla.</title>
        <authorList>
            <person name="Brown C.T."/>
            <person name="Hug L.A."/>
            <person name="Thomas B.C."/>
            <person name="Sharon I."/>
            <person name="Castelle C.J."/>
            <person name="Singh A."/>
            <person name="Wilkins M.J."/>
            <person name="Williams K.H."/>
            <person name="Banfield J.F."/>
        </authorList>
    </citation>
    <scope>NUCLEOTIDE SEQUENCE [LARGE SCALE GENOMIC DNA]</scope>
</reference>
<evidence type="ECO:0000313" key="2">
    <source>
        <dbReference type="Proteomes" id="UP000033848"/>
    </source>
</evidence>
<gene>
    <name evidence="1" type="ORF">UV35_C0005G0041</name>
</gene>
<name>A0A0G1B0R8_UNCKA</name>
<organism evidence="1 2">
    <name type="scientific">candidate division WWE3 bacterium GW2011_GWB1_42_6</name>
    <dbReference type="NCBI Taxonomy" id="1619115"/>
    <lineage>
        <taxon>Bacteria</taxon>
        <taxon>Katanobacteria</taxon>
    </lineage>
</organism>
<dbReference type="AlphaFoldDB" id="A0A0G1B0R8"/>
<accession>A0A0G1B0R8</accession>
<comment type="caution">
    <text evidence="1">The sequence shown here is derived from an EMBL/GenBank/DDBJ whole genome shotgun (WGS) entry which is preliminary data.</text>
</comment>
<protein>
    <submittedName>
        <fullName evidence="1">Uncharacterized protein</fullName>
    </submittedName>
</protein>
<sequence length="153" mass="18066">MSLTSKELINGFKKSYYRTKDAKNSEEILEVYYSLFETLNWVVAIDYKLCAEKNDNKWFSKLGSDGDYINALRFARNRTYHQWFTIFKLDRNDTFPAIFPMLLSTWKWCPLSDIPSERGQKEDPNDEKLYVKLLANRPVKDALVIIDKIFSIT</sequence>
<dbReference type="EMBL" id="LCED01000005">
    <property type="protein sequence ID" value="KKS66960.1"/>
    <property type="molecule type" value="Genomic_DNA"/>
</dbReference>
<dbReference type="Proteomes" id="UP000033848">
    <property type="component" value="Unassembled WGS sequence"/>
</dbReference>
<evidence type="ECO:0000313" key="1">
    <source>
        <dbReference type="EMBL" id="KKS66960.1"/>
    </source>
</evidence>
<proteinExistence type="predicted"/>